<sequence length="150" mass="17481">MNIYSLQKLTKEYKYNKEPRIIFQPVRGRDDPSVVINDIKMMAETKRFKKVTKITHFHYGENSGDDLTYVDFLNGDTVLIKNYFTFGPSKMRSTEFANFLYHVGFPDDFSHSVVHIKDGYDLLLTIELDGTKEVDYRINVNKPEVIDPST</sequence>
<proteinExistence type="predicted"/>
<dbReference type="Proteomes" id="UP000006867">
    <property type="component" value="Chromosome"/>
</dbReference>
<dbReference type="RefSeq" id="WP_003325913.1">
    <property type="nucleotide sequence ID" value="NC_014639.1"/>
</dbReference>
<accession>A0ABM5LXS4</accession>
<keyword evidence="2" id="KW-1185">Reference proteome</keyword>
<name>A0ABM5LXS4_BACA1</name>
<evidence type="ECO:0000313" key="2">
    <source>
        <dbReference type="Proteomes" id="UP000006867"/>
    </source>
</evidence>
<reference evidence="1 2" key="1">
    <citation type="journal article" date="2011" name="Front. Microbiol.">
        <title>Genomic signatures of strain selection and enhancement in Bacillus atrophaeus var. globigii, a historical biowarfare simulant.</title>
        <authorList>
            <person name="Gibbons H.S."/>
            <person name="Broomall S.M."/>
            <person name="McNew L.A."/>
            <person name="Daligault H."/>
            <person name="Chapman C."/>
            <person name="Bruce D."/>
            <person name="Karavis M."/>
            <person name="Krepps M."/>
            <person name="McGregor P.A."/>
            <person name="Hong C."/>
            <person name="Park K.H."/>
            <person name="Akmal A."/>
            <person name="Feldman A."/>
            <person name="Lin J.S."/>
            <person name="Chang W.E."/>
            <person name="Higgs B.W."/>
            <person name="Demirev P."/>
            <person name="Lindquist J."/>
            <person name="Liem A."/>
            <person name="Fochler E."/>
            <person name="Read T.D."/>
            <person name="Tapia R."/>
            <person name="Johnson S."/>
            <person name="Bishop-Lilly K.A."/>
            <person name="Detter C."/>
            <person name="Han C."/>
            <person name="Sozhamannan S."/>
            <person name="Rosenzweig C.N."/>
            <person name="Skowronski E.W."/>
        </authorList>
    </citation>
    <scope>NUCLEOTIDE SEQUENCE [LARGE SCALE GENOMIC DNA]</scope>
    <source>
        <strain evidence="1 2">1942</strain>
    </source>
</reference>
<evidence type="ECO:0000313" key="1">
    <source>
        <dbReference type="EMBL" id="ADP32492.1"/>
    </source>
</evidence>
<organism evidence="1 2">
    <name type="scientific">Bacillus atrophaeus (strain 1942)</name>
    <dbReference type="NCBI Taxonomy" id="720555"/>
    <lineage>
        <taxon>Bacteria</taxon>
        <taxon>Bacillati</taxon>
        <taxon>Bacillota</taxon>
        <taxon>Bacilli</taxon>
        <taxon>Bacillales</taxon>
        <taxon>Bacillaceae</taxon>
        <taxon>Bacillus</taxon>
    </lineage>
</organism>
<protein>
    <submittedName>
        <fullName evidence="1">Uncharacterized protein</fullName>
    </submittedName>
</protein>
<gene>
    <name evidence="1" type="ordered locus">BATR1942_07765</name>
</gene>
<dbReference type="EMBL" id="CP002207">
    <property type="protein sequence ID" value="ADP32492.1"/>
    <property type="molecule type" value="Genomic_DNA"/>
</dbReference>